<feature type="transmembrane region" description="Helical" evidence="1">
    <location>
        <begin position="154"/>
        <end position="174"/>
    </location>
</feature>
<accession>A0ABP5B4J5</accession>
<feature type="transmembrane region" description="Helical" evidence="1">
    <location>
        <begin position="124"/>
        <end position="145"/>
    </location>
</feature>
<evidence type="ECO:0000313" key="3">
    <source>
        <dbReference type="Proteomes" id="UP001501612"/>
    </source>
</evidence>
<keyword evidence="3" id="KW-1185">Reference proteome</keyword>
<evidence type="ECO:0000313" key="2">
    <source>
        <dbReference type="EMBL" id="GAA1930663.1"/>
    </source>
</evidence>
<dbReference type="Proteomes" id="UP001501612">
    <property type="component" value="Unassembled WGS sequence"/>
</dbReference>
<dbReference type="EMBL" id="BAAAMY010000014">
    <property type="protein sequence ID" value="GAA1930663.1"/>
    <property type="molecule type" value="Genomic_DNA"/>
</dbReference>
<keyword evidence="1" id="KW-1133">Transmembrane helix</keyword>
<proteinExistence type="predicted"/>
<evidence type="ECO:0000256" key="1">
    <source>
        <dbReference type="SAM" id="Phobius"/>
    </source>
</evidence>
<gene>
    <name evidence="2" type="ORF">GCM10009737_35760</name>
</gene>
<feature type="transmembrane region" description="Helical" evidence="1">
    <location>
        <begin position="180"/>
        <end position="197"/>
    </location>
</feature>
<protein>
    <submittedName>
        <fullName evidence="2">Uncharacterized protein</fullName>
    </submittedName>
</protein>
<organism evidence="2 3">
    <name type="scientific">Nocardioides lentus</name>
    <dbReference type="NCBI Taxonomy" id="338077"/>
    <lineage>
        <taxon>Bacteria</taxon>
        <taxon>Bacillati</taxon>
        <taxon>Actinomycetota</taxon>
        <taxon>Actinomycetes</taxon>
        <taxon>Propionibacteriales</taxon>
        <taxon>Nocardioidaceae</taxon>
        <taxon>Nocardioides</taxon>
    </lineage>
</organism>
<keyword evidence="1" id="KW-0812">Transmembrane</keyword>
<name>A0ABP5B4J5_9ACTN</name>
<dbReference type="RefSeq" id="WP_344009188.1">
    <property type="nucleotide sequence ID" value="NZ_BAAAMY010000014.1"/>
</dbReference>
<comment type="caution">
    <text evidence="2">The sequence shown here is derived from an EMBL/GenBank/DDBJ whole genome shotgun (WGS) entry which is preliminary data.</text>
</comment>
<keyword evidence="1" id="KW-0472">Membrane</keyword>
<feature type="transmembrane region" description="Helical" evidence="1">
    <location>
        <begin position="12"/>
        <end position="33"/>
    </location>
</feature>
<feature type="transmembrane region" description="Helical" evidence="1">
    <location>
        <begin position="45"/>
        <end position="69"/>
    </location>
</feature>
<feature type="transmembrane region" description="Helical" evidence="1">
    <location>
        <begin position="81"/>
        <end position="104"/>
    </location>
</feature>
<reference evidence="3" key="1">
    <citation type="journal article" date="2019" name="Int. J. Syst. Evol. Microbiol.">
        <title>The Global Catalogue of Microorganisms (GCM) 10K type strain sequencing project: providing services to taxonomists for standard genome sequencing and annotation.</title>
        <authorList>
            <consortium name="The Broad Institute Genomics Platform"/>
            <consortium name="The Broad Institute Genome Sequencing Center for Infectious Disease"/>
            <person name="Wu L."/>
            <person name="Ma J."/>
        </authorList>
    </citation>
    <scope>NUCLEOTIDE SEQUENCE [LARGE SCALE GENOMIC DNA]</scope>
    <source>
        <strain evidence="3">JCM 14046</strain>
    </source>
</reference>
<sequence>MDLPRTPVLRRSPLLYAALFAVPGLGLAVAGLFHPHSLSYETSGLWYGLHLPGLLFFPLVGVALVMLVRGRTDLLSWAIRLTAYVYMTFYSALDVVSGIGAGYVTRELGPDVPRPDAVSLMFRIGTPLGEVGSYALMACVVLVLADAVRRMRVAALPGVLLLPGAYLVHVGHIFSPEGVVGMALLAVGSAALAYAAATRAGGSAGNATSGALHASP</sequence>